<sequence>MQAMNPCGRMAAARWLQPTPARGKSKSWRSSAVRPTLLAIAVSVVAVLLMVILFDARWTHSGDGGDTTSWVSAGARVLFNSGTCIRLIFGESQIF</sequence>
<keyword evidence="1" id="KW-1133">Transmembrane helix</keyword>
<protein>
    <submittedName>
        <fullName evidence="2">Uncharacterized protein</fullName>
    </submittedName>
</protein>
<gene>
    <name evidence="2" type="ORF">GUJ93_ZPchr0004g40031</name>
</gene>
<keyword evidence="1" id="KW-0472">Membrane</keyword>
<evidence type="ECO:0000256" key="1">
    <source>
        <dbReference type="SAM" id="Phobius"/>
    </source>
</evidence>
<feature type="transmembrane region" description="Helical" evidence="1">
    <location>
        <begin position="32"/>
        <end position="54"/>
    </location>
</feature>
<keyword evidence="1" id="KW-0812">Transmembrane</keyword>
<evidence type="ECO:0000313" key="2">
    <source>
        <dbReference type="EMBL" id="KAG8064731.1"/>
    </source>
</evidence>
<comment type="caution">
    <text evidence="2">The sequence shown here is derived from an EMBL/GenBank/DDBJ whole genome shotgun (WGS) entry which is preliminary data.</text>
</comment>
<reference evidence="2" key="2">
    <citation type="submission" date="2021-02" db="EMBL/GenBank/DDBJ databases">
        <authorList>
            <person name="Kimball J.A."/>
            <person name="Haas M.W."/>
            <person name="Macchietto M."/>
            <person name="Kono T."/>
            <person name="Duquette J."/>
            <person name="Shao M."/>
        </authorList>
    </citation>
    <scope>NUCLEOTIDE SEQUENCE</scope>
    <source>
        <tissue evidence="2">Fresh leaf tissue</tissue>
    </source>
</reference>
<organism evidence="2 3">
    <name type="scientific">Zizania palustris</name>
    <name type="common">Northern wild rice</name>
    <dbReference type="NCBI Taxonomy" id="103762"/>
    <lineage>
        <taxon>Eukaryota</taxon>
        <taxon>Viridiplantae</taxon>
        <taxon>Streptophyta</taxon>
        <taxon>Embryophyta</taxon>
        <taxon>Tracheophyta</taxon>
        <taxon>Spermatophyta</taxon>
        <taxon>Magnoliopsida</taxon>
        <taxon>Liliopsida</taxon>
        <taxon>Poales</taxon>
        <taxon>Poaceae</taxon>
        <taxon>BOP clade</taxon>
        <taxon>Oryzoideae</taxon>
        <taxon>Oryzeae</taxon>
        <taxon>Zizaniinae</taxon>
        <taxon>Zizania</taxon>
    </lineage>
</organism>
<name>A0A8J5SZR1_ZIZPA</name>
<evidence type="ECO:0000313" key="3">
    <source>
        <dbReference type="Proteomes" id="UP000729402"/>
    </source>
</evidence>
<proteinExistence type="predicted"/>
<keyword evidence="3" id="KW-1185">Reference proteome</keyword>
<dbReference type="EMBL" id="JAAALK010000285">
    <property type="protein sequence ID" value="KAG8064731.1"/>
    <property type="molecule type" value="Genomic_DNA"/>
</dbReference>
<dbReference type="AlphaFoldDB" id="A0A8J5SZR1"/>
<reference evidence="2" key="1">
    <citation type="journal article" date="2021" name="bioRxiv">
        <title>Whole Genome Assembly and Annotation of Northern Wild Rice, Zizania palustris L., Supports a Whole Genome Duplication in the Zizania Genus.</title>
        <authorList>
            <person name="Haas M."/>
            <person name="Kono T."/>
            <person name="Macchietto M."/>
            <person name="Millas R."/>
            <person name="McGilp L."/>
            <person name="Shao M."/>
            <person name="Duquette J."/>
            <person name="Hirsch C.N."/>
            <person name="Kimball J."/>
        </authorList>
    </citation>
    <scope>NUCLEOTIDE SEQUENCE</scope>
    <source>
        <tissue evidence="2">Fresh leaf tissue</tissue>
    </source>
</reference>
<dbReference type="Proteomes" id="UP000729402">
    <property type="component" value="Unassembled WGS sequence"/>
</dbReference>
<accession>A0A8J5SZR1</accession>